<proteinExistence type="predicted"/>
<evidence type="ECO:0000313" key="1">
    <source>
        <dbReference type="EMBL" id="RGE88778.1"/>
    </source>
</evidence>
<keyword evidence="2" id="KW-1185">Reference proteome</keyword>
<dbReference type="OrthoDB" id="5464925at2"/>
<protein>
    <submittedName>
        <fullName evidence="1">Uncharacterized protein</fullName>
    </submittedName>
</protein>
<accession>A0A3E3K3X6</accession>
<organism evidence="1 2">
    <name type="scientific">Sellimonas intestinalis</name>
    <dbReference type="NCBI Taxonomy" id="1653434"/>
    <lineage>
        <taxon>Bacteria</taxon>
        <taxon>Bacillati</taxon>
        <taxon>Bacillota</taxon>
        <taxon>Clostridia</taxon>
        <taxon>Lachnospirales</taxon>
        <taxon>Lachnospiraceae</taxon>
        <taxon>Sellimonas</taxon>
    </lineage>
</organism>
<sequence length="231" mass="26835">MEENKKELFDIDTSVMYILGISEALFDFQLLVQIKACFERKQYSVAIVTDMEMKEEKEDIYSVYDYFSPELSSENLIKANHYIKEIELNKEYDLFLVGMKEGSVSFGREIPEDLGLSVYGISRILHPDCVLLQVFWGDYQETDLHNMGKETEQIIGEEIDFFCIQNNTVDMYSSLNQHKIISSEIENTVVESTIDGLENSYIFSLNSEKEIERLTEAAIEKLQSYAEIERM</sequence>
<name>A0A3E3K3X6_9FIRM</name>
<comment type="caution">
    <text evidence="1">The sequence shown here is derived from an EMBL/GenBank/DDBJ whole genome shotgun (WGS) entry which is preliminary data.</text>
</comment>
<dbReference type="Proteomes" id="UP000261080">
    <property type="component" value="Unassembled WGS sequence"/>
</dbReference>
<dbReference type="RefSeq" id="WP_062304289.1">
    <property type="nucleotide sequence ID" value="NZ_CATZPC010000009.1"/>
</dbReference>
<dbReference type="AlphaFoldDB" id="A0A3E3K3X6"/>
<evidence type="ECO:0000313" key="2">
    <source>
        <dbReference type="Proteomes" id="UP000261080"/>
    </source>
</evidence>
<reference evidence="1 2" key="1">
    <citation type="submission" date="2018-08" db="EMBL/GenBank/DDBJ databases">
        <title>A genome reference for cultivated species of the human gut microbiota.</title>
        <authorList>
            <person name="Zou Y."/>
            <person name="Xue W."/>
            <person name="Luo G."/>
        </authorList>
    </citation>
    <scope>NUCLEOTIDE SEQUENCE [LARGE SCALE GENOMIC DNA]</scope>
    <source>
        <strain evidence="1 2">AF37-2AT</strain>
    </source>
</reference>
<gene>
    <name evidence="1" type="ORF">DW016_04460</name>
</gene>
<dbReference type="EMBL" id="QVLX01000002">
    <property type="protein sequence ID" value="RGE88778.1"/>
    <property type="molecule type" value="Genomic_DNA"/>
</dbReference>